<reference evidence="3" key="1">
    <citation type="submission" date="2022-01" db="EMBL/GenBank/DDBJ databases">
        <authorList>
            <person name="King R."/>
        </authorList>
    </citation>
    <scope>NUCLEOTIDE SEQUENCE</scope>
</reference>
<keyword evidence="2" id="KW-0732">Signal</keyword>
<evidence type="ECO:0000256" key="1">
    <source>
        <dbReference type="SAM" id="Coils"/>
    </source>
</evidence>
<organism evidence="3 4">
    <name type="scientific">Ceutorhynchus assimilis</name>
    <name type="common">cabbage seed weevil</name>
    <dbReference type="NCBI Taxonomy" id="467358"/>
    <lineage>
        <taxon>Eukaryota</taxon>
        <taxon>Metazoa</taxon>
        <taxon>Ecdysozoa</taxon>
        <taxon>Arthropoda</taxon>
        <taxon>Hexapoda</taxon>
        <taxon>Insecta</taxon>
        <taxon>Pterygota</taxon>
        <taxon>Neoptera</taxon>
        <taxon>Endopterygota</taxon>
        <taxon>Coleoptera</taxon>
        <taxon>Polyphaga</taxon>
        <taxon>Cucujiformia</taxon>
        <taxon>Curculionidae</taxon>
        <taxon>Ceutorhynchinae</taxon>
        <taxon>Ceutorhynchus</taxon>
    </lineage>
</organism>
<dbReference type="Proteomes" id="UP001152799">
    <property type="component" value="Chromosome 10"/>
</dbReference>
<keyword evidence="4" id="KW-1185">Reference proteome</keyword>
<evidence type="ECO:0000256" key="2">
    <source>
        <dbReference type="SAM" id="SignalP"/>
    </source>
</evidence>
<evidence type="ECO:0000313" key="3">
    <source>
        <dbReference type="EMBL" id="CAG9761386.1"/>
    </source>
</evidence>
<name>A0A9N9QEK6_9CUCU</name>
<dbReference type="AlphaFoldDB" id="A0A9N9QEK6"/>
<feature type="coiled-coil region" evidence="1">
    <location>
        <begin position="143"/>
        <end position="170"/>
    </location>
</feature>
<dbReference type="EMBL" id="OU892286">
    <property type="protein sequence ID" value="CAG9761386.1"/>
    <property type="molecule type" value="Genomic_DNA"/>
</dbReference>
<protein>
    <submittedName>
        <fullName evidence="3">Uncharacterized protein</fullName>
    </submittedName>
</protein>
<proteinExistence type="predicted"/>
<keyword evidence="1" id="KW-0175">Coiled coil</keyword>
<feature type="chain" id="PRO_5040376347" evidence="2">
    <location>
        <begin position="18"/>
        <end position="245"/>
    </location>
</feature>
<gene>
    <name evidence="3" type="ORF">CEUTPL_LOCUS2091</name>
</gene>
<evidence type="ECO:0000313" key="4">
    <source>
        <dbReference type="Proteomes" id="UP001152799"/>
    </source>
</evidence>
<accession>A0A9N9QEK6</accession>
<feature type="signal peptide" evidence="2">
    <location>
        <begin position="1"/>
        <end position="17"/>
    </location>
</feature>
<sequence length="245" mass="26957">MNMQIFATFCILFLAQAFIIHAKPEPAAAEIQDATDIAEKLFVKLMAHIQEAIDEASGTLKAAVQAVNETATKLEDKAHDAFDLAMKPLNAKLKGLLEEAEKLGLNTTDCEHYIDDLTNLPNNLSDEMVDCMTDQIYKATGYVDDILNHLQEIEDTMANYTNKIHDCKGKIWMEVTCLAHLSAEMAKDTVDIPLKIAADVGKTVLAIKTLIPKVGLCYTKSLAQLPIQGLEIVHKFAECVGVPQN</sequence>
<dbReference type="OrthoDB" id="6737816at2759"/>